<dbReference type="Pfam" id="PF07589">
    <property type="entry name" value="PEP-CTERM"/>
    <property type="match status" value="1"/>
</dbReference>
<keyword evidence="1" id="KW-0812">Transmembrane</keyword>
<proteinExistence type="predicted"/>
<feature type="transmembrane region" description="Helical" evidence="1">
    <location>
        <begin position="103"/>
        <end position="120"/>
    </location>
</feature>
<dbReference type="Proteomes" id="UP001138757">
    <property type="component" value="Unassembled WGS sequence"/>
</dbReference>
<dbReference type="NCBIfam" id="NF035944">
    <property type="entry name" value="PEPxxWA-CTERM"/>
    <property type="match status" value="1"/>
</dbReference>
<evidence type="ECO:0000313" key="4">
    <source>
        <dbReference type="Proteomes" id="UP001138757"/>
    </source>
</evidence>
<keyword evidence="4" id="KW-1185">Reference proteome</keyword>
<dbReference type="NCBIfam" id="TIGR02595">
    <property type="entry name" value="PEP_CTERM"/>
    <property type="match status" value="1"/>
</dbReference>
<comment type="caution">
    <text evidence="3">The sequence shown here is derived from an EMBL/GenBank/DDBJ whole genome shotgun (WGS) entry which is preliminary data.</text>
</comment>
<feature type="domain" description="Ice-binding protein C-terminal" evidence="2">
    <location>
        <begin position="99"/>
        <end position="122"/>
    </location>
</feature>
<organism evidence="3 4">
    <name type="scientific">Sphingobium nicotianae</name>
    <dbReference type="NCBI Taxonomy" id="2782607"/>
    <lineage>
        <taxon>Bacteria</taxon>
        <taxon>Pseudomonadati</taxon>
        <taxon>Pseudomonadota</taxon>
        <taxon>Alphaproteobacteria</taxon>
        <taxon>Sphingomonadales</taxon>
        <taxon>Sphingomonadaceae</taxon>
        <taxon>Sphingobium</taxon>
    </lineage>
</organism>
<dbReference type="InterPro" id="IPR013424">
    <property type="entry name" value="Ice-binding_C"/>
</dbReference>
<gene>
    <name evidence="3" type="ORF">KK488_14445</name>
</gene>
<evidence type="ECO:0000256" key="1">
    <source>
        <dbReference type="SAM" id="Phobius"/>
    </source>
</evidence>
<accession>A0A9X1DDZ7</accession>
<name>A0A9X1DDZ7_9SPHN</name>
<keyword evidence="1" id="KW-1133">Transmembrane helix</keyword>
<sequence length="130" mass="13515">MASGYSDTSFTLTGGGVFSLNSVDLAFGPFQHNGLTTDTTLVTGNLFGGGTVSQLLTVGYGFQTHTLNWSGLTSVTFGKFTGASEYLAFDNIVYNAGGAVPEPATWAMMIGGLGVVGAAMRRGNRKLRFA</sequence>
<protein>
    <submittedName>
        <fullName evidence="3">PEP-CTERM sorting domain-containing protein</fullName>
    </submittedName>
</protein>
<dbReference type="AlphaFoldDB" id="A0A9X1DDZ7"/>
<evidence type="ECO:0000313" key="3">
    <source>
        <dbReference type="EMBL" id="MBT2188151.1"/>
    </source>
</evidence>
<reference evidence="3" key="1">
    <citation type="submission" date="2021-05" db="EMBL/GenBank/DDBJ databases">
        <title>Genome of Sphingobium sp. strain.</title>
        <authorList>
            <person name="Fan R."/>
        </authorList>
    </citation>
    <scope>NUCLEOTIDE SEQUENCE</scope>
    <source>
        <strain evidence="3">H33</strain>
    </source>
</reference>
<keyword evidence="1" id="KW-0472">Membrane</keyword>
<evidence type="ECO:0000259" key="2">
    <source>
        <dbReference type="Pfam" id="PF07589"/>
    </source>
</evidence>
<dbReference type="EMBL" id="JAHGAW010000009">
    <property type="protein sequence ID" value="MBT2188151.1"/>
    <property type="molecule type" value="Genomic_DNA"/>
</dbReference>